<dbReference type="GO" id="GO:0005886">
    <property type="term" value="C:plasma membrane"/>
    <property type="evidence" value="ECO:0007669"/>
    <property type="project" value="TreeGrafter"/>
</dbReference>
<dbReference type="Pfam" id="PF01040">
    <property type="entry name" value="UbiA"/>
    <property type="match status" value="1"/>
</dbReference>
<gene>
    <name evidence="7" type="ORF">VI33_06250</name>
</gene>
<evidence type="ECO:0000256" key="1">
    <source>
        <dbReference type="ARBA" id="ARBA00004141"/>
    </source>
</evidence>
<dbReference type="Gene3D" id="1.10.357.140">
    <property type="entry name" value="UbiA prenyltransferase"/>
    <property type="match status" value="1"/>
</dbReference>
<feature type="transmembrane region" description="Helical" evidence="6">
    <location>
        <begin position="342"/>
        <end position="360"/>
    </location>
</feature>
<comment type="subcellular location">
    <subcellularLocation>
        <location evidence="1">Membrane</location>
        <topology evidence="1">Multi-pass membrane protein</topology>
    </subcellularLocation>
</comment>
<feature type="transmembrane region" description="Helical" evidence="6">
    <location>
        <begin position="288"/>
        <end position="306"/>
    </location>
</feature>
<organism evidence="7 8">
    <name type="scientific">Methylophilales bacterium MBRS-H7</name>
    <dbReference type="NCBI Taxonomy" id="1623450"/>
    <lineage>
        <taxon>Bacteria</taxon>
        <taxon>Pseudomonadati</taxon>
        <taxon>Pseudomonadota</taxon>
        <taxon>Betaproteobacteria</taxon>
        <taxon>Nitrosomonadales</taxon>
        <taxon>OM43 clade</taxon>
    </lineage>
</organism>
<dbReference type="GO" id="GO:0016765">
    <property type="term" value="F:transferase activity, transferring alkyl or aryl (other than methyl) groups"/>
    <property type="evidence" value="ECO:0007669"/>
    <property type="project" value="InterPro"/>
</dbReference>
<feature type="transmembrane region" description="Helical" evidence="6">
    <location>
        <begin position="411"/>
        <end position="432"/>
    </location>
</feature>
<dbReference type="AlphaFoldDB" id="A0A0H4J0F0"/>
<feature type="transmembrane region" description="Helical" evidence="6">
    <location>
        <begin position="262"/>
        <end position="282"/>
    </location>
</feature>
<dbReference type="PATRIC" id="fig|1623450.3.peg.1248"/>
<keyword evidence="5 6" id="KW-0472">Membrane</keyword>
<keyword evidence="4 6" id="KW-1133">Transmembrane helix</keyword>
<dbReference type="Proteomes" id="UP000066549">
    <property type="component" value="Chromosome"/>
</dbReference>
<evidence type="ECO:0000256" key="6">
    <source>
        <dbReference type="SAM" id="Phobius"/>
    </source>
</evidence>
<dbReference type="GO" id="GO:0009247">
    <property type="term" value="P:glycolipid biosynthetic process"/>
    <property type="evidence" value="ECO:0007669"/>
    <property type="project" value="TreeGrafter"/>
</dbReference>
<evidence type="ECO:0000256" key="3">
    <source>
        <dbReference type="ARBA" id="ARBA00022692"/>
    </source>
</evidence>
<feature type="transmembrane region" description="Helical" evidence="6">
    <location>
        <begin position="381"/>
        <end position="399"/>
    </location>
</feature>
<dbReference type="InterPro" id="IPR036412">
    <property type="entry name" value="HAD-like_sf"/>
</dbReference>
<feature type="transmembrane region" description="Helical" evidence="6">
    <location>
        <begin position="444"/>
        <end position="466"/>
    </location>
</feature>
<protein>
    <recommendedName>
        <fullName evidence="9">UbiA prenyltransferase</fullName>
    </recommendedName>
</protein>
<feature type="transmembrane region" description="Helical" evidence="6">
    <location>
        <begin position="218"/>
        <end position="241"/>
    </location>
</feature>
<accession>A0A0H4J0F0</accession>
<dbReference type="PANTHER" id="PTHR11048:SF5">
    <property type="entry name" value="DECAPRENYL-PHOSPHATE PHOSPHORIBOSYLTRANSFERASE"/>
    <property type="match status" value="1"/>
</dbReference>
<dbReference type="EMBL" id="CP011002">
    <property type="protein sequence ID" value="AKO66264.1"/>
    <property type="molecule type" value="Genomic_DNA"/>
</dbReference>
<evidence type="ECO:0000256" key="4">
    <source>
        <dbReference type="ARBA" id="ARBA00022989"/>
    </source>
</evidence>
<dbReference type="SUPFAM" id="SSF56784">
    <property type="entry name" value="HAD-like"/>
    <property type="match status" value="1"/>
</dbReference>
<keyword evidence="8" id="KW-1185">Reference proteome</keyword>
<evidence type="ECO:0000313" key="8">
    <source>
        <dbReference type="Proteomes" id="UP000066549"/>
    </source>
</evidence>
<dbReference type="InterPro" id="IPR044878">
    <property type="entry name" value="UbiA_sf"/>
</dbReference>
<feature type="transmembrane region" description="Helical" evidence="6">
    <location>
        <begin position="26"/>
        <end position="45"/>
    </location>
</feature>
<dbReference type="OrthoDB" id="9803632at2"/>
<reference evidence="7 8" key="1">
    <citation type="submission" date="2015-03" db="EMBL/GenBank/DDBJ databases">
        <title>Comparative analysis of the OM43 clade including a novel species from Red Sea uncovers genomic and metabolic diversity among marine methylotrophs.</title>
        <authorList>
            <person name="Jimenez-Infante F."/>
            <person name="Ngugi D.K."/>
            <person name="Vinu M."/>
            <person name="Alam I."/>
            <person name="Kamau A."/>
            <person name="Blom J."/>
            <person name="Bajic V.B."/>
            <person name="Stingl U."/>
        </authorList>
    </citation>
    <scope>NUCLEOTIDE SEQUENCE [LARGE SCALE GENOMIC DNA]</scope>
    <source>
        <strain evidence="7 8">MBRSH7</strain>
    </source>
</reference>
<dbReference type="PANTHER" id="PTHR11048">
    <property type="entry name" value="PRENYLTRANSFERASES"/>
    <property type="match status" value="1"/>
</dbReference>
<name>A0A0H4J0F0_9PROT</name>
<evidence type="ECO:0008006" key="9">
    <source>
        <dbReference type="Google" id="ProtNLM"/>
    </source>
</evidence>
<keyword evidence="3 6" id="KW-0812">Transmembrane</keyword>
<keyword evidence="2" id="KW-1003">Cell membrane</keyword>
<evidence type="ECO:0000256" key="5">
    <source>
        <dbReference type="ARBA" id="ARBA00023136"/>
    </source>
</evidence>
<evidence type="ECO:0000256" key="2">
    <source>
        <dbReference type="ARBA" id="ARBA00022475"/>
    </source>
</evidence>
<dbReference type="InterPro" id="IPR039653">
    <property type="entry name" value="Prenyltransferase"/>
</dbReference>
<evidence type="ECO:0000313" key="7">
    <source>
        <dbReference type="EMBL" id="AKO66264.1"/>
    </source>
</evidence>
<sequence length="467" mass="54515">MKKKNTPIVCDLDGTLIKSDLFIESLLIYIKLNFFHIFIAIYKLITQRITFKNYITDSYKPNPDKIPFNTALISWLENQKKEGREIYLVTGSTKSSIGLIKSKLTIFSGIYNSTNNQNLVGSEKAKILIKKFGREKFDYIGNSIADFKVWKYARKKILANNIYLQLIFRNYFDKIFKKDKGYLKNLSYFIRMHQWSKNGLIFLHPLIVFQSLDVPIFLNYLIFFFVFSITASFVYVLNDIIDLAHDREHTQKKHRPLANGFFDIKESVLLLLFLSFLILCFVLNSSMVLIYILLTYLVLNIIYSIYLKKIKYIDIFALSIFFNIRIFSGIEIDPNSIISKRFLLFTLLIFFSLGSLKRIVELINQPNIKNSGRAYIAEDKQNLKVIGLGALLISFILIIDSYNYLQIANQFNFSTFLSLLGLIYIWLIYLWYSGFVSRFVNDPVVFAMKNPVSLFLIFLIVNVVLFV</sequence>
<dbReference type="InterPro" id="IPR000537">
    <property type="entry name" value="UbiA_prenyltransferase"/>
</dbReference>
<proteinExistence type="predicted"/>
<feature type="transmembrane region" description="Helical" evidence="6">
    <location>
        <begin position="313"/>
        <end position="330"/>
    </location>
</feature>